<dbReference type="InterPro" id="IPR013525">
    <property type="entry name" value="ABC2_TM"/>
</dbReference>
<dbReference type="InterPro" id="IPR000412">
    <property type="entry name" value="ABC_2_transport"/>
</dbReference>
<evidence type="ECO:0000313" key="7">
    <source>
        <dbReference type="EMBL" id="PTQ56591.1"/>
    </source>
</evidence>
<dbReference type="EMBL" id="PEBX01000024">
    <property type="protein sequence ID" value="PTQ56591.1"/>
    <property type="molecule type" value="Genomic_DNA"/>
</dbReference>
<keyword evidence="3 5" id="KW-1133">Transmembrane helix</keyword>
<name>A0A2R6Y1Q2_9BACL</name>
<dbReference type="GO" id="GO:0043190">
    <property type="term" value="C:ATP-binding cassette (ABC) transporter complex"/>
    <property type="evidence" value="ECO:0007669"/>
    <property type="project" value="InterPro"/>
</dbReference>
<evidence type="ECO:0000256" key="5">
    <source>
        <dbReference type="RuleBase" id="RU361157"/>
    </source>
</evidence>
<dbReference type="PANTHER" id="PTHR43027">
    <property type="entry name" value="DOXORUBICIN RESISTANCE ABC TRANSPORTER PERMEASE PROTEIN DRRC-RELATED"/>
    <property type="match status" value="1"/>
</dbReference>
<keyword evidence="5" id="KW-0813">Transport</keyword>
<feature type="transmembrane region" description="Helical" evidence="5">
    <location>
        <begin position="75"/>
        <end position="97"/>
    </location>
</feature>
<evidence type="ECO:0000256" key="3">
    <source>
        <dbReference type="ARBA" id="ARBA00022989"/>
    </source>
</evidence>
<proteinExistence type="inferred from homology"/>
<gene>
    <name evidence="7" type="ORF">BSOLF_0038</name>
</gene>
<evidence type="ECO:0000259" key="6">
    <source>
        <dbReference type="PROSITE" id="PS51012"/>
    </source>
</evidence>
<feature type="transmembrane region" description="Helical" evidence="5">
    <location>
        <begin position="44"/>
        <end position="68"/>
    </location>
</feature>
<dbReference type="AlphaFoldDB" id="A0A2R6Y1Q2"/>
<dbReference type="InterPro" id="IPR052902">
    <property type="entry name" value="ABC-2_transporter"/>
</dbReference>
<dbReference type="PRINTS" id="PR00164">
    <property type="entry name" value="ABC2TRNSPORT"/>
</dbReference>
<feature type="domain" description="ABC transmembrane type-2" evidence="6">
    <location>
        <begin position="84"/>
        <end position="186"/>
    </location>
</feature>
<keyword evidence="2 5" id="KW-0812">Transmembrane</keyword>
<dbReference type="GO" id="GO:0140359">
    <property type="term" value="F:ABC-type transporter activity"/>
    <property type="evidence" value="ECO:0007669"/>
    <property type="project" value="InterPro"/>
</dbReference>
<feature type="transmembrane region" description="Helical" evidence="5">
    <location>
        <begin position="103"/>
        <end position="123"/>
    </location>
</feature>
<comment type="similarity">
    <text evidence="5">Belongs to the ABC-2 integral membrane protein family.</text>
</comment>
<evidence type="ECO:0000256" key="2">
    <source>
        <dbReference type="ARBA" id="ARBA00022692"/>
    </source>
</evidence>
<accession>A0A2R6Y1Q2</accession>
<comment type="caution">
    <text evidence="7">The sequence shown here is derived from an EMBL/GenBank/DDBJ whole genome shotgun (WGS) entry which is preliminary data.</text>
</comment>
<evidence type="ECO:0000256" key="4">
    <source>
        <dbReference type="ARBA" id="ARBA00023136"/>
    </source>
</evidence>
<evidence type="ECO:0000256" key="1">
    <source>
        <dbReference type="ARBA" id="ARBA00004141"/>
    </source>
</evidence>
<dbReference type="PROSITE" id="PS51012">
    <property type="entry name" value="ABC_TM2"/>
    <property type="match status" value="1"/>
</dbReference>
<reference evidence="8" key="1">
    <citation type="journal article" date="2018" name="Sci. Rep.">
        <title>Lignite coal burning seam in the remote Altai Mountains harbors a hydrogen-driven thermophilic microbial community.</title>
        <authorList>
            <person name="Kadnikov V.V."/>
            <person name="Mardanov A.V."/>
            <person name="Ivasenko D.A."/>
            <person name="Antsiferov D.V."/>
            <person name="Beletsky A.V."/>
            <person name="Karnachuk O.V."/>
            <person name="Ravin N.V."/>
        </authorList>
    </citation>
    <scope>NUCLEOTIDE SEQUENCE [LARGE SCALE GENOMIC DNA]</scope>
</reference>
<keyword evidence="5" id="KW-1003">Cell membrane</keyword>
<keyword evidence="4 5" id="KW-0472">Membrane</keyword>
<dbReference type="PANTHER" id="PTHR43027:SF1">
    <property type="entry name" value="DOXORUBICIN RESISTANCE ABC TRANSPORTER PERMEASE PROTEIN DRRC-RELATED"/>
    <property type="match status" value="1"/>
</dbReference>
<comment type="subcellular location">
    <subcellularLocation>
        <location evidence="5">Cell membrane</location>
        <topology evidence="5">Multi-pass membrane protein</topology>
    </subcellularLocation>
    <subcellularLocation>
        <location evidence="1">Membrane</location>
        <topology evidence="1">Multi-pass membrane protein</topology>
    </subcellularLocation>
</comment>
<sequence>MIFALLSIGLFGTSVPIIEMRQKGTLRLFQLAPLSKNTFIFSQIAVRLILSFIQIVIFLILGSILGYVRFADIPLLFLVSVIDVIFMLTLGFLFGGLFKSIEVASGLLSVLMVPVLMISGVMMPISILPDLAKKIALALPFTYMGDSMRQIMYGTKGEFSVLTDIGIIMAFTVLVFLITRKTFHWSLEKL</sequence>
<dbReference type="Proteomes" id="UP000244338">
    <property type="component" value="Unassembled WGS sequence"/>
</dbReference>
<protein>
    <recommendedName>
        <fullName evidence="5">Transport permease protein</fullName>
    </recommendedName>
</protein>
<dbReference type="Pfam" id="PF12698">
    <property type="entry name" value="ABC2_membrane_3"/>
    <property type="match status" value="1"/>
</dbReference>
<dbReference type="InterPro" id="IPR047817">
    <property type="entry name" value="ABC2_TM_bact-type"/>
</dbReference>
<feature type="transmembrane region" description="Helical" evidence="5">
    <location>
        <begin position="159"/>
        <end position="179"/>
    </location>
</feature>
<comment type="caution">
    <text evidence="5">Lacks conserved residue(s) required for the propagation of feature annotation.</text>
</comment>
<organism evidence="7 8">
    <name type="scientific">Candidatus Carbonibacillus altaicus</name>
    <dbReference type="NCBI Taxonomy" id="2163959"/>
    <lineage>
        <taxon>Bacteria</taxon>
        <taxon>Bacillati</taxon>
        <taxon>Bacillota</taxon>
        <taxon>Bacilli</taxon>
        <taxon>Bacillales</taxon>
        <taxon>Candidatus Carbonibacillus</taxon>
    </lineage>
</organism>
<evidence type="ECO:0000313" key="8">
    <source>
        <dbReference type="Proteomes" id="UP000244338"/>
    </source>
</evidence>